<feature type="compositionally biased region" description="Acidic residues" evidence="1">
    <location>
        <begin position="514"/>
        <end position="524"/>
    </location>
</feature>
<dbReference type="Pfam" id="PF12874">
    <property type="entry name" value="zf-met"/>
    <property type="match status" value="7"/>
</dbReference>
<feature type="domain" description="U1-type" evidence="3">
    <location>
        <begin position="323"/>
        <end position="357"/>
    </location>
</feature>
<name>I0YZ84_COCSC</name>
<feature type="region of interest" description="Disordered" evidence="1">
    <location>
        <begin position="339"/>
        <end position="427"/>
    </location>
</feature>
<protein>
    <recommendedName>
        <fullName evidence="6">C2H2-type domain-containing protein</fullName>
    </recommendedName>
</protein>
<reference evidence="4 5" key="1">
    <citation type="journal article" date="2012" name="Genome Biol.">
        <title>The genome of the polar eukaryotic microalga coccomyxa subellipsoidea reveals traits of cold adaptation.</title>
        <authorList>
            <person name="Blanc G."/>
            <person name="Agarkova I."/>
            <person name="Grimwood J."/>
            <person name="Kuo A."/>
            <person name="Brueggeman A."/>
            <person name="Dunigan D."/>
            <person name="Gurnon J."/>
            <person name="Ladunga I."/>
            <person name="Lindquist E."/>
            <person name="Lucas S."/>
            <person name="Pangilinan J."/>
            <person name="Proschold T."/>
            <person name="Salamov A."/>
            <person name="Schmutz J."/>
            <person name="Weeks D."/>
            <person name="Yamada T."/>
            <person name="Claverie J.M."/>
            <person name="Grigoriev I."/>
            <person name="Van Etten J."/>
            <person name="Lomsadze A."/>
            <person name="Borodovsky M."/>
        </authorList>
    </citation>
    <scope>NUCLEOTIDE SEQUENCE [LARGE SCALE GENOMIC DNA]</scope>
    <source>
        <strain evidence="4 5">C-169</strain>
    </source>
</reference>
<feature type="domain" description="C2H2-type" evidence="2">
    <location>
        <begin position="235"/>
        <end position="259"/>
    </location>
</feature>
<feature type="region of interest" description="Disordered" evidence="1">
    <location>
        <begin position="656"/>
        <end position="684"/>
    </location>
</feature>
<feature type="domain" description="U1-type" evidence="3">
    <location>
        <begin position="275"/>
        <end position="309"/>
    </location>
</feature>
<keyword evidence="5" id="KW-1185">Reference proteome</keyword>
<dbReference type="SMART" id="SM00451">
    <property type="entry name" value="ZnF_U1"/>
    <property type="match status" value="8"/>
</dbReference>
<dbReference type="GO" id="GO:0003676">
    <property type="term" value="F:nucleic acid binding"/>
    <property type="evidence" value="ECO:0007669"/>
    <property type="project" value="InterPro"/>
</dbReference>
<feature type="compositionally biased region" description="Acidic residues" evidence="1">
    <location>
        <begin position="1"/>
        <end position="10"/>
    </location>
</feature>
<gene>
    <name evidence="4" type="ORF">COCSUDRAFT_66058</name>
</gene>
<dbReference type="Proteomes" id="UP000007264">
    <property type="component" value="Unassembled WGS sequence"/>
</dbReference>
<feature type="domain" description="C2H2-type" evidence="2">
    <location>
        <begin position="205"/>
        <end position="229"/>
    </location>
</feature>
<feature type="compositionally biased region" description="Basic residues" evidence="1">
    <location>
        <begin position="341"/>
        <end position="353"/>
    </location>
</feature>
<feature type="domain" description="C2H2-type" evidence="2">
    <location>
        <begin position="1080"/>
        <end position="1104"/>
    </location>
</feature>
<dbReference type="PANTHER" id="PTHR45762:SF3">
    <property type="entry name" value="ZINC-FINGER PROTEIN AT 72D, ISOFORM B"/>
    <property type="match status" value="1"/>
</dbReference>
<dbReference type="RefSeq" id="XP_005648247.1">
    <property type="nucleotide sequence ID" value="XM_005648190.1"/>
</dbReference>
<comment type="caution">
    <text evidence="4">The sequence shown here is derived from an EMBL/GenBank/DDBJ whole genome shotgun (WGS) entry which is preliminary data.</text>
</comment>
<accession>I0YZ84</accession>
<dbReference type="Gene3D" id="3.30.160.60">
    <property type="entry name" value="Classic Zinc Finger"/>
    <property type="match status" value="6"/>
</dbReference>
<feature type="domain" description="U1-type" evidence="3">
    <location>
        <begin position="546"/>
        <end position="580"/>
    </location>
</feature>
<dbReference type="EMBL" id="AGSI01000007">
    <property type="protein sequence ID" value="EIE23703.1"/>
    <property type="molecule type" value="Genomic_DNA"/>
</dbReference>
<evidence type="ECO:0000259" key="2">
    <source>
        <dbReference type="SMART" id="SM00355"/>
    </source>
</evidence>
<feature type="domain" description="C2H2-type" evidence="2">
    <location>
        <begin position="549"/>
        <end position="573"/>
    </location>
</feature>
<evidence type="ECO:0000259" key="3">
    <source>
        <dbReference type="SMART" id="SM00451"/>
    </source>
</evidence>
<dbReference type="PANTHER" id="PTHR45762">
    <property type="entry name" value="ZINC FINGER RNA-BINDING PROTEIN"/>
    <property type="match status" value="1"/>
</dbReference>
<evidence type="ECO:0000256" key="1">
    <source>
        <dbReference type="SAM" id="MobiDB-lite"/>
    </source>
</evidence>
<feature type="compositionally biased region" description="Low complexity" evidence="1">
    <location>
        <begin position="664"/>
        <end position="684"/>
    </location>
</feature>
<dbReference type="AlphaFoldDB" id="I0YZ84"/>
<feature type="domain" description="C2H2-type" evidence="2">
    <location>
        <begin position="278"/>
        <end position="302"/>
    </location>
</feature>
<feature type="region of interest" description="Disordered" evidence="1">
    <location>
        <begin position="512"/>
        <end position="541"/>
    </location>
</feature>
<dbReference type="InterPro" id="IPR013087">
    <property type="entry name" value="Znf_C2H2_type"/>
</dbReference>
<feature type="compositionally biased region" description="Polar residues" evidence="1">
    <location>
        <begin position="390"/>
        <end position="404"/>
    </location>
</feature>
<dbReference type="eggNOG" id="KOG3792">
    <property type="taxonomic scope" value="Eukaryota"/>
</dbReference>
<feature type="compositionally biased region" description="Low complexity" evidence="1">
    <location>
        <begin position="914"/>
        <end position="930"/>
    </location>
</feature>
<sequence length="1114" mass="116478">MLAEAQEELPTEPLTSTGLRHHTTPLDQKEALLDGKAALQITASADSRTQQEFGTLPRAPEHKEHAAGSQAPAPSTCSPPPDMHQALRAEGSAAVEGAPQRASTAAEGEVRQQGSDTTGVVTRVWRRGSQDSEEGGYSSSPSSTASTLMLKPLTPAQSGEHRLHGIKDASDADAAAAKAAAAQPYTAAVGALDADGESSDGATVLRCRVCQTSAESEEEWREHCDGAMHRARSQGSCEVCDISATSPDLLVQHLQGRKHLRRLAEEADAAGARQAAEYPCDVCKVVTSSEEQLAVHMDGKRHRKHIAMAEVTSSLTEDTGADGEELHCELCDVTAPSSTHKQIHLRGQKHQRREKQEQHLTEAEQLCNSTLDSVLDEPGPDTCAGHALQPAQTQSPSMYSTEPQCEQPAAEADPSAGAEAAASGGAEAEAEGDCGILVSRGRAAGASGDEEVEFQGCGVPSAFADTAGFGGNAAGDEDDDGSGGDGPGDRLGALPRRTLTLRPSGMRVRFSQSFDDDALGSDGEDSMRRLSSKPPLAPSGGSVSLAAQHFCPVCGIIATSQANLEDHVRGRRHARRLQYIGNMPESERTPFMQRVASGTPLLLIRAMLCDWHLLRRKDSTSSTGSNGDAMTLLRIGSITLPSSMDLRQYLEQMQEVGDGDDDAGPAATAAAAAPPGTASAPTAAAAHGDAGAILQAPGAMTDGAVDARTEALRPECSDTSDSEDFAAAEAAHGDGSGDISNGPKERHECVVCGITTTSAAHLEAHMRGRKHKRRVEVSGARVQRPSSHYCKICDITTTSAQHMAMHVAGKAHLRRLTTGHLPAAAAQAVAASAAAEAAVLGDSAAGSLQVRAASSTSSRQPSPAPRSAAEAAAAAAAAAAASTVAHNSELMTRLDRGSSLRSADGGQAAKHRQLPQLHMQQQQQQQWALHQQHMPAMQAGAVLHPSSPYGVQYVGYYPQQQAFYQAHVPGHQRTMQGYMPPAGWAQWGPHSGGFPGREAAFSAAAAAPGAAFAQHPVMYAAAQLSPRYAYAAMPPQPQAGGYVAAQQQPGHYVNGGGVGYMGAAGAAPFAQPGLQQGADYNCEVCGTTATDLETYKQHIRTKPHLRRVNNNHRQ</sequence>
<feature type="compositionally biased region" description="Polar residues" evidence="1">
    <location>
        <begin position="42"/>
        <end position="53"/>
    </location>
</feature>
<feature type="region of interest" description="Disordered" evidence="1">
    <location>
        <begin position="1"/>
        <end position="27"/>
    </location>
</feature>
<feature type="domain" description="C2H2-type" evidence="2">
    <location>
        <begin position="326"/>
        <end position="350"/>
    </location>
</feature>
<feature type="domain" description="U1-type" evidence="3">
    <location>
        <begin position="744"/>
        <end position="778"/>
    </location>
</feature>
<evidence type="ECO:0000313" key="4">
    <source>
        <dbReference type="EMBL" id="EIE23703.1"/>
    </source>
</evidence>
<dbReference type="GeneID" id="17041695"/>
<feature type="region of interest" description="Disordered" evidence="1">
    <location>
        <begin position="468"/>
        <end position="494"/>
    </location>
</feature>
<dbReference type="KEGG" id="csl:COCSUDRAFT_66058"/>
<organism evidence="4 5">
    <name type="scientific">Coccomyxa subellipsoidea (strain C-169)</name>
    <name type="common">Green microalga</name>
    <dbReference type="NCBI Taxonomy" id="574566"/>
    <lineage>
        <taxon>Eukaryota</taxon>
        <taxon>Viridiplantae</taxon>
        <taxon>Chlorophyta</taxon>
        <taxon>core chlorophytes</taxon>
        <taxon>Trebouxiophyceae</taxon>
        <taxon>Trebouxiophyceae incertae sedis</taxon>
        <taxon>Coccomyxaceae</taxon>
        <taxon>Coccomyxa</taxon>
        <taxon>Coccomyxa subellipsoidea</taxon>
    </lineage>
</organism>
<feature type="compositionally biased region" description="Low complexity" evidence="1">
    <location>
        <begin position="408"/>
        <end position="427"/>
    </location>
</feature>
<evidence type="ECO:0000313" key="5">
    <source>
        <dbReference type="Proteomes" id="UP000007264"/>
    </source>
</evidence>
<feature type="domain" description="U1-type" evidence="3">
    <location>
        <begin position="1077"/>
        <end position="1111"/>
    </location>
</feature>
<feature type="domain" description="U1-type" evidence="3">
    <location>
        <begin position="202"/>
        <end position="236"/>
    </location>
</feature>
<evidence type="ECO:0008006" key="6">
    <source>
        <dbReference type="Google" id="ProtNLM"/>
    </source>
</evidence>
<proteinExistence type="predicted"/>
<dbReference type="InterPro" id="IPR036236">
    <property type="entry name" value="Znf_C2H2_sf"/>
</dbReference>
<feature type="domain" description="U1-type" evidence="3">
    <location>
        <begin position="785"/>
        <end position="819"/>
    </location>
</feature>
<feature type="domain" description="U1-type" evidence="3">
    <location>
        <begin position="237"/>
        <end position="266"/>
    </location>
</feature>
<dbReference type="OrthoDB" id="514342at2759"/>
<feature type="region of interest" description="Disordered" evidence="1">
    <location>
        <begin position="896"/>
        <end position="930"/>
    </location>
</feature>
<feature type="region of interest" description="Disordered" evidence="1">
    <location>
        <begin position="42"/>
        <end position="148"/>
    </location>
</feature>
<dbReference type="SUPFAM" id="SSF57667">
    <property type="entry name" value="beta-beta-alpha zinc fingers"/>
    <property type="match status" value="7"/>
</dbReference>
<feature type="domain" description="C2H2-type" evidence="2">
    <location>
        <begin position="747"/>
        <end position="771"/>
    </location>
</feature>
<feature type="region of interest" description="Disordered" evidence="1">
    <location>
        <begin position="851"/>
        <end position="870"/>
    </location>
</feature>
<feature type="domain" description="C2H2-type" evidence="2">
    <location>
        <begin position="788"/>
        <end position="812"/>
    </location>
</feature>
<dbReference type="SMART" id="SM00355">
    <property type="entry name" value="ZnF_C2H2"/>
    <property type="match status" value="8"/>
</dbReference>
<dbReference type="InterPro" id="IPR003604">
    <property type="entry name" value="Matrin/U1-like-C_Znf_C2H2"/>
</dbReference>
<feature type="compositionally biased region" description="Low complexity" evidence="1">
    <location>
        <begin position="135"/>
        <end position="147"/>
    </location>
</feature>
<dbReference type="GO" id="GO:0008270">
    <property type="term" value="F:zinc ion binding"/>
    <property type="evidence" value="ECO:0007669"/>
    <property type="project" value="InterPro"/>
</dbReference>